<dbReference type="EMBL" id="JAKGSG010000034">
    <property type="protein sequence ID" value="MCF4121645.1"/>
    <property type="molecule type" value="Genomic_DNA"/>
</dbReference>
<proteinExistence type="predicted"/>
<dbReference type="Pfam" id="PF00487">
    <property type="entry name" value="FA_desaturase"/>
    <property type="match status" value="1"/>
</dbReference>
<dbReference type="GO" id="GO:0016020">
    <property type="term" value="C:membrane"/>
    <property type="evidence" value="ECO:0007669"/>
    <property type="project" value="TreeGrafter"/>
</dbReference>
<dbReference type="InterPro" id="IPR005804">
    <property type="entry name" value="FA_desaturase_dom"/>
</dbReference>
<comment type="caution">
    <text evidence="4">The sequence shown here is derived from an EMBL/GenBank/DDBJ whole genome shotgun (WGS) entry which is preliminary data.</text>
</comment>
<dbReference type="InterPro" id="IPR012171">
    <property type="entry name" value="Fatty_acid_desaturase"/>
</dbReference>
<dbReference type="PIRSF" id="PIRSF015921">
    <property type="entry name" value="FA_sphinglp_des"/>
    <property type="match status" value="1"/>
</dbReference>
<sequence>MLPTAPTVRDGFRPTRPRTADEQPITSTYTALSRTVRDAGLLHRTHGYYLWTLAVLTLALGGIVTGFVLLGDSWFQLLMAGALGLVLTQFAFVAHEASHRQVLESGPANDRLGKFLANGVVGISYSWWMTKHTRHHANPNRVGKDPDIANDTIAFTEEGAREHRGLLALITRYQGWLFFPLLTLEGLNLHLTSIRSLFHGTREDRGARTLELVTIVARLAAYLAVVFWALPLGLGLAFVGVQMAVFGVYMGASFAPNHKGMAILPADSRLDFLSKQVLTSRNIRGGWFMSILMGGLNFQIEHHLFPSMPRPHLIRAREIVREHCATIGVPYTETSLLESYAIVVGYLNRVGLAARDPFDCPMYHRLRGV</sequence>
<keyword evidence="5" id="KW-1185">Reference proteome</keyword>
<dbReference type="Proteomes" id="UP001165405">
    <property type="component" value="Unassembled WGS sequence"/>
</dbReference>
<evidence type="ECO:0000259" key="3">
    <source>
        <dbReference type="Pfam" id="PF00487"/>
    </source>
</evidence>
<dbReference type="GO" id="GO:0016717">
    <property type="term" value="F:oxidoreductase activity, acting on paired donors, with oxidation of a pair of donors resulting in the reduction of molecular oxygen to two molecules of water"/>
    <property type="evidence" value="ECO:0007669"/>
    <property type="project" value="TreeGrafter"/>
</dbReference>
<evidence type="ECO:0000313" key="5">
    <source>
        <dbReference type="Proteomes" id="UP001165405"/>
    </source>
</evidence>
<feature type="region of interest" description="Disordered" evidence="1">
    <location>
        <begin position="1"/>
        <end position="23"/>
    </location>
</feature>
<feature type="domain" description="Fatty acid desaturase" evidence="3">
    <location>
        <begin position="73"/>
        <end position="334"/>
    </location>
</feature>
<dbReference type="PANTHER" id="PTHR19353">
    <property type="entry name" value="FATTY ACID DESATURASE 2"/>
    <property type="match status" value="1"/>
</dbReference>
<dbReference type="CDD" id="cd03506">
    <property type="entry name" value="Delta6-FADS-like"/>
    <property type="match status" value="1"/>
</dbReference>
<name>A0AA41QDU9_9MICO</name>
<feature type="compositionally biased region" description="Basic and acidic residues" evidence="1">
    <location>
        <begin position="10"/>
        <end position="21"/>
    </location>
</feature>
<feature type="transmembrane region" description="Helical" evidence="2">
    <location>
        <begin position="77"/>
        <end position="95"/>
    </location>
</feature>
<evidence type="ECO:0000256" key="1">
    <source>
        <dbReference type="SAM" id="MobiDB-lite"/>
    </source>
</evidence>
<accession>A0AA41QDU9</accession>
<keyword evidence="2" id="KW-1133">Transmembrane helix</keyword>
<reference evidence="4" key="1">
    <citation type="submission" date="2022-01" db="EMBL/GenBank/DDBJ databases">
        <title>Antribacter sp. nov., isolated from Guizhou of China.</title>
        <authorList>
            <person name="Chengliang C."/>
            <person name="Ya Z."/>
        </authorList>
    </citation>
    <scope>NUCLEOTIDE SEQUENCE</scope>
    <source>
        <strain evidence="4">KLBMP 9083</strain>
    </source>
</reference>
<protein>
    <submittedName>
        <fullName evidence="4">Acyl-CoA desaturase</fullName>
    </submittedName>
</protein>
<dbReference type="PANTHER" id="PTHR19353:SF19">
    <property type="entry name" value="DELTA(5) FATTY ACID DESATURASE C-RELATED"/>
    <property type="match status" value="1"/>
</dbReference>
<evidence type="ECO:0000256" key="2">
    <source>
        <dbReference type="SAM" id="Phobius"/>
    </source>
</evidence>
<dbReference type="RefSeq" id="WP_236089445.1">
    <property type="nucleotide sequence ID" value="NZ_JAKGSG010000034.1"/>
</dbReference>
<feature type="transmembrane region" description="Helical" evidence="2">
    <location>
        <begin position="48"/>
        <end position="70"/>
    </location>
</feature>
<gene>
    <name evidence="4" type="ORF">L1785_11695</name>
</gene>
<dbReference type="AlphaFoldDB" id="A0AA41QDU9"/>
<dbReference type="GO" id="GO:0008610">
    <property type="term" value="P:lipid biosynthetic process"/>
    <property type="evidence" value="ECO:0007669"/>
    <property type="project" value="UniProtKB-ARBA"/>
</dbReference>
<evidence type="ECO:0000313" key="4">
    <source>
        <dbReference type="EMBL" id="MCF4121645.1"/>
    </source>
</evidence>
<keyword evidence="2" id="KW-0472">Membrane</keyword>
<organism evidence="4 5">
    <name type="scientific">Antribacter soli</name>
    <dbReference type="NCBI Taxonomy" id="2910976"/>
    <lineage>
        <taxon>Bacteria</taxon>
        <taxon>Bacillati</taxon>
        <taxon>Actinomycetota</taxon>
        <taxon>Actinomycetes</taxon>
        <taxon>Micrococcales</taxon>
        <taxon>Promicromonosporaceae</taxon>
        <taxon>Antribacter</taxon>
    </lineage>
</organism>
<feature type="transmembrane region" description="Helical" evidence="2">
    <location>
        <begin position="210"/>
        <end position="230"/>
    </location>
</feature>
<keyword evidence="2" id="KW-0812">Transmembrane</keyword>